<organism evidence="8 9">
    <name type="scientific">Kribbella caucasensis</name>
    <dbReference type="NCBI Taxonomy" id="2512215"/>
    <lineage>
        <taxon>Bacteria</taxon>
        <taxon>Bacillati</taxon>
        <taxon>Actinomycetota</taxon>
        <taxon>Actinomycetes</taxon>
        <taxon>Propionibacteriales</taxon>
        <taxon>Kribbellaceae</taxon>
        <taxon>Kribbella</taxon>
    </lineage>
</organism>
<evidence type="ECO:0000256" key="2">
    <source>
        <dbReference type="ARBA" id="ARBA00023015"/>
    </source>
</evidence>
<dbReference type="InterPro" id="IPR001789">
    <property type="entry name" value="Sig_transdc_resp-reg_receiver"/>
</dbReference>
<dbReference type="SUPFAM" id="SSF52172">
    <property type="entry name" value="CheY-like"/>
    <property type="match status" value="1"/>
</dbReference>
<reference evidence="8 9" key="1">
    <citation type="submission" date="2019-03" db="EMBL/GenBank/DDBJ databases">
        <title>Genomic Encyclopedia of Type Strains, Phase III (KMG-III): the genomes of soil and plant-associated and newly described type strains.</title>
        <authorList>
            <person name="Whitman W."/>
        </authorList>
    </citation>
    <scope>NUCLEOTIDE SEQUENCE [LARGE SCALE GENOMIC DNA]</scope>
    <source>
        <strain evidence="8 9">VKM Ac-2527</strain>
    </source>
</reference>
<keyword evidence="3 8" id="KW-0238">DNA-binding</keyword>
<dbReference type="PANTHER" id="PTHR43214">
    <property type="entry name" value="TWO-COMPONENT RESPONSE REGULATOR"/>
    <property type="match status" value="1"/>
</dbReference>
<dbReference type="SMART" id="SM00421">
    <property type="entry name" value="HTH_LUXR"/>
    <property type="match status" value="1"/>
</dbReference>
<dbReference type="PROSITE" id="PS50043">
    <property type="entry name" value="HTH_LUXR_2"/>
    <property type="match status" value="1"/>
</dbReference>
<dbReference type="CDD" id="cd17535">
    <property type="entry name" value="REC_NarL-like"/>
    <property type="match status" value="1"/>
</dbReference>
<feature type="domain" description="Response regulatory" evidence="7">
    <location>
        <begin position="3"/>
        <end position="120"/>
    </location>
</feature>
<protein>
    <submittedName>
        <fullName evidence="8">DNA-binding NarL/FixJ family response regulator</fullName>
    </submittedName>
</protein>
<keyword evidence="4" id="KW-0804">Transcription</keyword>
<dbReference type="SUPFAM" id="SSF46894">
    <property type="entry name" value="C-terminal effector domain of the bipartite response regulators"/>
    <property type="match status" value="1"/>
</dbReference>
<keyword evidence="1 5" id="KW-0597">Phosphoprotein</keyword>
<feature type="modified residue" description="4-aspartylphosphate" evidence="5">
    <location>
        <position position="54"/>
    </location>
</feature>
<keyword evidence="2" id="KW-0805">Transcription regulation</keyword>
<dbReference type="InterPro" id="IPR016032">
    <property type="entry name" value="Sig_transdc_resp-reg_C-effctor"/>
</dbReference>
<evidence type="ECO:0000313" key="9">
    <source>
        <dbReference type="Proteomes" id="UP000295388"/>
    </source>
</evidence>
<dbReference type="Pfam" id="PF00072">
    <property type="entry name" value="Response_reg"/>
    <property type="match status" value="1"/>
</dbReference>
<evidence type="ECO:0000256" key="1">
    <source>
        <dbReference type="ARBA" id="ARBA00022553"/>
    </source>
</evidence>
<dbReference type="AlphaFoldDB" id="A0A4R6KBU4"/>
<dbReference type="PROSITE" id="PS00622">
    <property type="entry name" value="HTH_LUXR_1"/>
    <property type="match status" value="1"/>
</dbReference>
<keyword evidence="9" id="KW-1185">Reference proteome</keyword>
<dbReference type="PRINTS" id="PR00038">
    <property type="entry name" value="HTHLUXR"/>
</dbReference>
<dbReference type="Gene3D" id="3.40.50.2300">
    <property type="match status" value="1"/>
</dbReference>
<comment type="caution">
    <text evidence="8">The sequence shown here is derived from an EMBL/GenBank/DDBJ whole genome shotgun (WGS) entry which is preliminary data.</text>
</comment>
<evidence type="ECO:0000256" key="5">
    <source>
        <dbReference type="PROSITE-ProRule" id="PRU00169"/>
    </source>
</evidence>
<sequence>MIRVLIVDDQALVRAGFHAILEAQPDLEVVGEADDGVGAIEQARALRPSIVLMDIRMPTLDGIEATRRLCADPDWPGRVVVLTTYDADENVWDALHAGASGFVLKTTTAGELVHAVRTVAAGKELLAPEVTRRLVHEFVSRPRPGAKPQPLAELTDREAEVLRLVAAGRSNADIALEMFVAESTVKTHINRLFAKLRVRDRVQAVVLAYESGFVVPGQEEPRS</sequence>
<evidence type="ECO:0000313" key="8">
    <source>
        <dbReference type="EMBL" id="TDO45111.1"/>
    </source>
</evidence>
<dbReference type="Proteomes" id="UP000295388">
    <property type="component" value="Unassembled WGS sequence"/>
</dbReference>
<feature type="domain" description="HTH luxR-type" evidence="6">
    <location>
        <begin position="147"/>
        <end position="212"/>
    </location>
</feature>
<evidence type="ECO:0000259" key="6">
    <source>
        <dbReference type="PROSITE" id="PS50043"/>
    </source>
</evidence>
<evidence type="ECO:0000256" key="4">
    <source>
        <dbReference type="ARBA" id="ARBA00023163"/>
    </source>
</evidence>
<dbReference type="GO" id="GO:0006355">
    <property type="term" value="P:regulation of DNA-templated transcription"/>
    <property type="evidence" value="ECO:0007669"/>
    <property type="project" value="InterPro"/>
</dbReference>
<dbReference type="InterPro" id="IPR039420">
    <property type="entry name" value="WalR-like"/>
</dbReference>
<dbReference type="PROSITE" id="PS50110">
    <property type="entry name" value="RESPONSE_REGULATORY"/>
    <property type="match status" value="1"/>
</dbReference>
<dbReference type="EMBL" id="SNWQ01000014">
    <property type="protein sequence ID" value="TDO45111.1"/>
    <property type="molecule type" value="Genomic_DNA"/>
</dbReference>
<dbReference type="Pfam" id="PF00196">
    <property type="entry name" value="GerE"/>
    <property type="match status" value="1"/>
</dbReference>
<dbReference type="InterPro" id="IPR011006">
    <property type="entry name" value="CheY-like_superfamily"/>
</dbReference>
<gene>
    <name evidence="8" type="ORF">EV643_114256</name>
</gene>
<evidence type="ECO:0000259" key="7">
    <source>
        <dbReference type="PROSITE" id="PS50110"/>
    </source>
</evidence>
<dbReference type="InterPro" id="IPR058245">
    <property type="entry name" value="NreC/VraR/RcsB-like_REC"/>
</dbReference>
<name>A0A4R6KBU4_9ACTN</name>
<accession>A0A4R6KBU4</accession>
<dbReference type="RefSeq" id="WP_133803045.1">
    <property type="nucleotide sequence ID" value="NZ_SNWQ01000014.1"/>
</dbReference>
<dbReference type="InterPro" id="IPR000792">
    <property type="entry name" value="Tscrpt_reg_LuxR_C"/>
</dbReference>
<dbReference type="GO" id="GO:0003677">
    <property type="term" value="F:DNA binding"/>
    <property type="evidence" value="ECO:0007669"/>
    <property type="project" value="UniProtKB-KW"/>
</dbReference>
<evidence type="ECO:0000256" key="3">
    <source>
        <dbReference type="ARBA" id="ARBA00023125"/>
    </source>
</evidence>
<proteinExistence type="predicted"/>
<dbReference type="CDD" id="cd06170">
    <property type="entry name" value="LuxR_C_like"/>
    <property type="match status" value="1"/>
</dbReference>
<dbReference type="PANTHER" id="PTHR43214:SF24">
    <property type="entry name" value="TRANSCRIPTIONAL REGULATORY PROTEIN NARL-RELATED"/>
    <property type="match status" value="1"/>
</dbReference>
<dbReference type="GO" id="GO:0000160">
    <property type="term" value="P:phosphorelay signal transduction system"/>
    <property type="evidence" value="ECO:0007669"/>
    <property type="project" value="InterPro"/>
</dbReference>
<dbReference type="OrthoDB" id="9808843at2"/>
<dbReference type="SMART" id="SM00448">
    <property type="entry name" value="REC"/>
    <property type="match status" value="1"/>
</dbReference>